<protein>
    <submittedName>
        <fullName evidence="1">Uncharacterized protein</fullName>
    </submittedName>
</protein>
<keyword evidence="2" id="KW-1185">Reference proteome</keyword>
<comment type="caution">
    <text evidence="1">The sequence shown here is derived from an EMBL/GenBank/DDBJ whole genome shotgun (WGS) entry which is preliminary data.</text>
</comment>
<dbReference type="EMBL" id="AJJQ01000004">
    <property type="protein sequence ID" value="EID52024.1"/>
    <property type="molecule type" value="Genomic_DNA"/>
</dbReference>
<organism evidence="1 2">
    <name type="scientific">Rothia aeria F0474</name>
    <dbReference type="NCBI Taxonomy" id="1125724"/>
    <lineage>
        <taxon>Bacteria</taxon>
        <taxon>Bacillati</taxon>
        <taxon>Actinomycetota</taxon>
        <taxon>Actinomycetes</taxon>
        <taxon>Micrococcales</taxon>
        <taxon>Micrococcaceae</taxon>
        <taxon>Rothia</taxon>
    </lineage>
</organism>
<evidence type="ECO:0000313" key="2">
    <source>
        <dbReference type="Proteomes" id="UP000004863"/>
    </source>
</evidence>
<dbReference type="Proteomes" id="UP000004863">
    <property type="component" value="Unassembled WGS sequence"/>
</dbReference>
<gene>
    <name evidence="1" type="ORF">HMPREF1324_0918</name>
</gene>
<sequence>MLKEKAISSWFREPLSSYYQVFSVVRGLFYGCGINTNEISANNTLDQQLLSYLEG</sequence>
<accession>I0UVX1</accession>
<evidence type="ECO:0000313" key="1">
    <source>
        <dbReference type="EMBL" id="EID52024.1"/>
    </source>
</evidence>
<proteinExistence type="predicted"/>
<reference evidence="1" key="1">
    <citation type="submission" date="2012-03" db="EMBL/GenBank/DDBJ databases">
        <authorList>
            <person name="Durkin A.S."/>
            <person name="McCorrison J."/>
            <person name="Torralba M."/>
            <person name="Gillis M."/>
            <person name="Methe B."/>
            <person name="Sutton G."/>
            <person name="Nelson K.E."/>
        </authorList>
    </citation>
    <scope>NUCLEOTIDE SEQUENCE [LARGE SCALE GENOMIC DNA]</scope>
    <source>
        <strain evidence="1">F0474</strain>
    </source>
</reference>
<dbReference type="AlphaFoldDB" id="I0UVX1"/>
<name>I0UVX1_9MICC</name>